<evidence type="ECO:0000313" key="1">
    <source>
        <dbReference type="EMBL" id="ABY22431.1"/>
    </source>
</evidence>
<dbReference type="HOGENOM" id="CLU_071058_0_0_11"/>
<dbReference type="InterPro" id="IPR029063">
    <property type="entry name" value="SAM-dependent_MTases_sf"/>
</dbReference>
<reference evidence="2" key="1">
    <citation type="journal article" date="2008" name="J. Bacteriol.">
        <title>Genome sequence of the fish pathogen Renibacterium salmoninarum suggests reductive evolution away from an environmental Arthrobacter ancestor.</title>
        <authorList>
            <person name="Wiens G.D."/>
            <person name="Rockey D.D."/>
            <person name="Wu Z."/>
            <person name="Chang J."/>
            <person name="Levy R."/>
            <person name="Crane S."/>
            <person name="Chen D.S."/>
            <person name="Capri G.R."/>
            <person name="Burnett J.R."/>
            <person name="Sudheesh P.S."/>
            <person name="Schipma M.J."/>
            <person name="Burd H."/>
            <person name="Bhattacharyya A."/>
            <person name="Rhodes L.D."/>
            <person name="Kaul R."/>
            <person name="Strom M.S."/>
        </authorList>
    </citation>
    <scope>NUCLEOTIDE SEQUENCE [LARGE SCALE GENOMIC DNA]</scope>
    <source>
        <strain evidence="2">ATCC 33209 / DSM 20767 / JCM 11484 / NBRC 15589 / NCIMB 2235</strain>
    </source>
</reference>
<gene>
    <name evidence="1" type="ordered locus">RSal33209_0684</name>
</gene>
<evidence type="ECO:0000313" key="2">
    <source>
        <dbReference type="Proteomes" id="UP000002007"/>
    </source>
</evidence>
<protein>
    <recommendedName>
        <fullName evidence="3">Class I SAM-dependent methyltransferase</fullName>
    </recommendedName>
</protein>
<evidence type="ECO:0008006" key="3">
    <source>
        <dbReference type="Google" id="ProtNLM"/>
    </source>
</evidence>
<dbReference type="Gene3D" id="3.40.50.150">
    <property type="entry name" value="Vaccinia Virus protein VP39"/>
    <property type="match status" value="1"/>
</dbReference>
<dbReference type="Proteomes" id="UP000002007">
    <property type="component" value="Chromosome"/>
</dbReference>
<dbReference type="STRING" id="288705.RSal33209_0684"/>
<dbReference type="SUPFAM" id="SSF53335">
    <property type="entry name" value="S-adenosyl-L-methionine-dependent methyltransferases"/>
    <property type="match status" value="1"/>
</dbReference>
<keyword evidence="2" id="KW-1185">Reference proteome</keyword>
<dbReference type="eggNOG" id="COG4106">
    <property type="taxonomic scope" value="Bacteria"/>
</dbReference>
<sequence length="151" mass="15992">MRSGPDAFAAETKGIRAYGIDSSSQAAHRAQSRGAAVFHQSIFATVPGEGGYDSLLLLDGNIGIGGNPANLLQRLFEVAAPGATLFVETDPVMNNVAQYQAVLIDSAGRSSEVFDWARLGADALHRLGAEIGWHLVRCIEQGGRKISVLSR</sequence>
<proteinExistence type="predicted"/>
<name>A9WPY6_RENSM</name>
<accession>A9WPY6</accession>
<dbReference type="AlphaFoldDB" id="A9WPY6"/>
<dbReference type="EMBL" id="CP000910">
    <property type="protein sequence ID" value="ABY22431.1"/>
    <property type="molecule type" value="Genomic_DNA"/>
</dbReference>
<dbReference type="KEGG" id="rsa:RSal33209_0684"/>
<organism evidence="1 2">
    <name type="scientific">Renibacterium salmoninarum (strain ATCC 33209 / DSM 20767 / JCM 11484 / NBRC 15589 / NCIMB 2235)</name>
    <dbReference type="NCBI Taxonomy" id="288705"/>
    <lineage>
        <taxon>Bacteria</taxon>
        <taxon>Bacillati</taxon>
        <taxon>Actinomycetota</taxon>
        <taxon>Actinomycetes</taxon>
        <taxon>Micrococcales</taxon>
        <taxon>Micrococcaceae</taxon>
        <taxon>Renibacterium</taxon>
    </lineage>
</organism>